<protein>
    <submittedName>
        <fullName evidence="3">TolC family protein</fullName>
    </submittedName>
</protein>
<keyword evidence="2" id="KW-0564">Palmitate</keyword>
<dbReference type="GO" id="GO:0015562">
    <property type="term" value="F:efflux transmembrane transporter activity"/>
    <property type="evidence" value="ECO:0007669"/>
    <property type="project" value="InterPro"/>
</dbReference>
<name>A0A328AI62_9CAUL</name>
<dbReference type="InterPro" id="IPR010131">
    <property type="entry name" value="MdtP/NodT-like"/>
</dbReference>
<keyword evidence="2" id="KW-0472">Membrane</keyword>
<dbReference type="SUPFAM" id="SSF56954">
    <property type="entry name" value="Outer membrane efflux proteins (OEP)"/>
    <property type="match status" value="1"/>
</dbReference>
<dbReference type="Pfam" id="PF02321">
    <property type="entry name" value="OEP"/>
    <property type="match status" value="2"/>
</dbReference>
<dbReference type="GO" id="GO:0005886">
    <property type="term" value="C:plasma membrane"/>
    <property type="evidence" value="ECO:0007669"/>
    <property type="project" value="UniProtKB-SubCell"/>
</dbReference>
<keyword evidence="2" id="KW-0449">Lipoprotein</keyword>
<evidence type="ECO:0000313" key="4">
    <source>
        <dbReference type="Proteomes" id="UP000249254"/>
    </source>
</evidence>
<evidence type="ECO:0000313" key="3">
    <source>
        <dbReference type="EMBL" id="RAK53074.1"/>
    </source>
</evidence>
<comment type="subcellular location">
    <subcellularLocation>
        <location evidence="2">Cell membrane</location>
        <topology evidence="2">Lipid-anchor</topology>
    </subcellularLocation>
</comment>
<evidence type="ECO:0000256" key="2">
    <source>
        <dbReference type="RuleBase" id="RU362097"/>
    </source>
</evidence>
<dbReference type="PANTHER" id="PTHR30203">
    <property type="entry name" value="OUTER MEMBRANE CATION EFFLUX PROTEIN"/>
    <property type="match status" value="1"/>
</dbReference>
<keyword evidence="2" id="KW-0732">Signal</keyword>
<dbReference type="PROSITE" id="PS51257">
    <property type="entry name" value="PROKAR_LIPOPROTEIN"/>
    <property type="match status" value="1"/>
</dbReference>
<dbReference type="OrthoDB" id="9770517at2"/>
<dbReference type="NCBIfam" id="TIGR01845">
    <property type="entry name" value="outer_NodT"/>
    <property type="match status" value="1"/>
</dbReference>
<dbReference type="Gene3D" id="2.20.200.10">
    <property type="entry name" value="Outer membrane efflux proteins (OEP)"/>
    <property type="match status" value="1"/>
</dbReference>
<proteinExistence type="inferred from homology"/>
<sequence>MRMHRSAVLIASLALAGCASARKPDVRLPATFEAPQAAASAPIALDRWWTVFGDDQLNGLVDSALAANPDAKTAAARLAEARATATSGLTRFLPQGDAAGSAKRTHTEQLSGTAINIPGFSTSGTSENYAANLNVSWEVDLFGRIFAVNRAAKGDVAAARFSYEGTRASLAAQVADAYFQARGLAIQLADARETVRIEEELYRIASKKAQVGLTAGSDADRVAGDLAQSRAQAEALAAELQAQRRTLLILAGRPIEPTASVNVPPNVGRMPPVPASVPSELLARRPDVREAQARVQSASGRLLLADLSFFPTFTLTPGVGWSKVVQPGYRSTTDSWTIGGSVSQPILSIPRLLADLKAQNARTEQAVLAYEKAVQTAFGEAENALVRLDADERRVTVLVEGERRAARAYEAARKGYSLGLTDLQTALSAEQSWRATRAQLTTAQVQGLRQSVTTFKALGGGWPAERYATQTK</sequence>
<gene>
    <name evidence="3" type="ORF">DJ017_00265</name>
</gene>
<keyword evidence="4" id="KW-1185">Reference proteome</keyword>
<organism evidence="3 4">
    <name type="scientific">Phenylobacterium soli</name>
    <dbReference type="NCBI Taxonomy" id="2170551"/>
    <lineage>
        <taxon>Bacteria</taxon>
        <taxon>Pseudomonadati</taxon>
        <taxon>Pseudomonadota</taxon>
        <taxon>Alphaproteobacteria</taxon>
        <taxon>Caulobacterales</taxon>
        <taxon>Caulobacteraceae</taxon>
        <taxon>Phenylobacterium</taxon>
    </lineage>
</organism>
<dbReference type="AlphaFoldDB" id="A0A328AI62"/>
<feature type="signal peptide" evidence="2">
    <location>
        <begin position="1"/>
        <end position="21"/>
    </location>
</feature>
<feature type="chain" id="PRO_5016191432" evidence="2">
    <location>
        <begin position="22"/>
        <end position="472"/>
    </location>
</feature>
<keyword evidence="2" id="KW-0812">Transmembrane</keyword>
<evidence type="ECO:0000256" key="1">
    <source>
        <dbReference type="ARBA" id="ARBA00007613"/>
    </source>
</evidence>
<keyword evidence="2" id="KW-1134">Transmembrane beta strand</keyword>
<dbReference type="Proteomes" id="UP000249254">
    <property type="component" value="Unassembled WGS sequence"/>
</dbReference>
<dbReference type="Gene3D" id="1.20.1600.10">
    <property type="entry name" value="Outer membrane efflux proteins (OEP)"/>
    <property type="match status" value="1"/>
</dbReference>
<dbReference type="RefSeq" id="WP_111526827.1">
    <property type="nucleotide sequence ID" value="NZ_JBHRSG010000001.1"/>
</dbReference>
<comment type="similarity">
    <text evidence="1 2">Belongs to the outer membrane factor (OMF) (TC 1.B.17) family.</text>
</comment>
<accession>A0A328AI62</accession>
<comment type="caution">
    <text evidence="3">The sequence shown here is derived from an EMBL/GenBank/DDBJ whole genome shotgun (WGS) entry which is preliminary data.</text>
</comment>
<reference evidence="4" key="1">
    <citation type="submission" date="2018-05" db="EMBL/GenBank/DDBJ databases">
        <authorList>
            <person name="Li X."/>
        </authorList>
    </citation>
    <scope>NUCLEOTIDE SEQUENCE [LARGE SCALE GENOMIC DNA]</scope>
    <source>
        <strain evidence="4">LX32</strain>
    </source>
</reference>
<dbReference type="InterPro" id="IPR003423">
    <property type="entry name" value="OMP_efflux"/>
</dbReference>
<dbReference type="EMBL" id="QFYQ01000001">
    <property type="protein sequence ID" value="RAK53074.1"/>
    <property type="molecule type" value="Genomic_DNA"/>
</dbReference>